<dbReference type="AlphaFoldDB" id="A0A9C6X107"/>
<feature type="compositionally biased region" description="Low complexity" evidence="1">
    <location>
        <begin position="301"/>
        <end position="323"/>
    </location>
</feature>
<dbReference type="KEGG" id="foc:113206241"/>
<feature type="region of interest" description="Disordered" evidence="1">
    <location>
        <begin position="297"/>
        <end position="331"/>
    </location>
</feature>
<dbReference type="GeneID" id="113206241"/>
<evidence type="ECO:0000313" key="5">
    <source>
        <dbReference type="RefSeq" id="XP_052127156.1"/>
    </source>
</evidence>
<feature type="signal peptide" evidence="2">
    <location>
        <begin position="1"/>
        <end position="23"/>
    </location>
</feature>
<dbReference type="OrthoDB" id="6020543at2759"/>
<reference evidence="5" key="1">
    <citation type="submission" date="2025-08" db="UniProtKB">
        <authorList>
            <consortium name="RefSeq"/>
        </authorList>
    </citation>
    <scope>IDENTIFICATION</scope>
    <source>
        <tissue evidence="5">Whole organism</tissue>
    </source>
</reference>
<keyword evidence="4" id="KW-1185">Reference proteome</keyword>
<gene>
    <name evidence="5" type="primary">LOC113206241</name>
</gene>
<sequence>MAGNDRRLALAVALVSALLAVEAFDLQRSLLPPELASLSAAQLRALQPDQDCTNANPATATVRKETTCSDCSTVKACVYGGGTVGWIAGKTTACSGRTPWCNDGVCSATPSTTLNCNSAQADDTFQCPSNGYWPNLASCSKYWMCTTDGAFAGDCSAYTNAVYDPRTTLCVPKSQVTCSTISCRNAPAYQVIPSAPWLYAVCTSDNVADAVVLACANQNQQYNGTNCVNACNQAGRFPLWAPDSAAGATATDTASYFECVANGNKLTGPTVGKCPGNGSTFNAATSQCTLAADLKTPVRESPTVSTDSTPTDTPTSTTAPSTTQQNPLPDCNRPSSCVNSTHLRLCFFTGGRWFKARDVKCPASKPHCEDNECHAVPSSEETSDSFLCSADGYFPDVSSCTRYFICAGSKAYVRDCSAYPNATYDPNSAQCVVGRPCYTLDCSDPRPYQLYAPAPWLFVVCRDDDAADALVLACGPDQVYNGTDCARACLRPGRFADTTGVSKYFECVELGDGTYSDPTPKACPRGLVFSGEGLTGRCVEEEGHETTTRAISTTAAGTTETTARTTV</sequence>
<accession>A0A9C6X107</accession>
<dbReference type="GO" id="GO:0005576">
    <property type="term" value="C:extracellular region"/>
    <property type="evidence" value="ECO:0007669"/>
    <property type="project" value="InterPro"/>
</dbReference>
<protein>
    <submittedName>
        <fullName evidence="5">Uncharacterized protein LOC113206241</fullName>
    </submittedName>
</protein>
<keyword evidence="2" id="KW-0732">Signal</keyword>
<dbReference type="SUPFAM" id="SSF57625">
    <property type="entry name" value="Invertebrate chitin-binding proteins"/>
    <property type="match status" value="2"/>
</dbReference>
<dbReference type="InterPro" id="IPR002557">
    <property type="entry name" value="Chitin-bd_dom"/>
</dbReference>
<organism evidence="4 5">
    <name type="scientific">Frankliniella occidentalis</name>
    <name type="common">Western flower thrips</name>
    <name type="synonym">Euthrips occidentalis</name>
    <dbReference type="NCBI Taxonomy" id="133901"/>
    <lineage>
        <taxon>Eukaryota</taxon>
        <taxon>Metazoa</taxon>
        <taxon>Ecdysozoa</taxon>
        <taxon>Arthropoda</taxon>
        <taxon>Hexapoda</taxon>
        <taxon>Insecta</taxon>
        <taxon>Pterygota</taxon>
        <taxon>Neoptera</taxon>
        <taxon>Paraneoptera</taxon>
        <taxon>Thysanoptera</taxon>
        <taxon>Terebrantia</taxon>
        <taxon>Thripoidea</taxon>
        <taxon>Thripidae</taxon>
        <taxon>Frankliniella</taxon>
    </lineage>
</organism>
<dbReference type="GO" id="GO:0008061">
    <property type="term" value="F:chitin binding"/>
    <property type="evidence" value="ECO:0007669"/>
    <property type="project" value="InterPro"/>
</dbReference>
<feature type="domain" description="Chitin-binding type-2" evidence="3">
    <location>
        <begin position="124"/>
        <end position="180"/>
    </location>
</feature>
<dbReference type="SMART" id="SM00494">
    <property type="entry name" value="ChtBD2"/>
    <property type="match status" value="3"/>
</dbReference>
<dbReference type="Proteomes" id="UP000504606">
    <property type="component" value="Unplaced"/>
</dbReference>
<evidence type="ECO:0000256" key="1">
    <source>
        <dbReference type="SAM" id="MobiDB-lite"/>
    </source>
</evidence>
<evidence type="ECO:0000256" key="2">
    <source>
        <dbReference type="SAM" id="SignalP"/>
    </source>
</evidence>
<dbReference type="Gene3D" id="2.170.140.10">
    <property type="entry name" value="Chitin binding domain"/>
    <property type="match status" value="3"/>
</dbReference>
<dbReference type="InterPro" id="IPR036508">
    <property type="entry name" value="Chitin-bd_dom_sf"/>
</dbReference>
<proteinExistence type="predicted"/>
<evidence type="ECO:0000259" key="3">
    <source>
        <dbReference type="PROSITE" id="PS50940"/>
    </source>
</evidence>
<evidence type="ECO:0000313" key="4">
    <source>
        <dbReference type="Proteomes" id="UP000504606"/>
    </source>
</evidence>
<feature type="chain" id="PRO_5038777344" evidence="2">
    <location>
        <begin position="24"/>
        <end position="567"/>
    </location>
</feature>
<dbReference type="RefSeq" id="XP_052127156.1">
    <property type="nucleotide sequence ID" value="XM_052271196.1"/>
</dbReference>
<dbReference type="PROSITE" id="PS50940">
    <property type="entry name" value="CHIT_BIND_II"/>
    <property type="match status" value="1"/>
</dbReference>
<name>A0A9C6X107_FRAOC</name>